<dbReference type="AlphaFoldDB" id="A0A8J2Z9P5"/>
<dbReference type="PANTHER" id="PTHR43390:SF1">
    <property type="entry name" value="CHLOROPLAST PROCESSING PEPTIDASE"/>
    <property type="match status" value="1"/>
</dbReference>
<evidence type="ECO:0000256" key="4">
    <source>
        <dbReference type="ARBA" id="ARBA00019232"/>
    </source>
</evidence>
<dbReference type="InterPro" id="IPR019757">
    <property type="entry name" value="Pept_S26A_signal_pept_1_Lys-AS"/>
</dbReference>
<accession>A0A8J2Z9P5</accession>
<organism evidence="12 13">
    <name type="scientific">Caldovatus sediminis</name>
    <dbReference type="NCBI Taxonomy" id="2041189"/>
    <lineage>
        <taxon>Bacteria</taxon>
        <taxon>Pseudomonadati</taxon>
        <taxon>Pseudomonadota</taxon>
        <taxon>Alphaproteobacteria</taxon>
        <taxon>Acetobacterales</taxon>
        <taxon>Roseomonadaceae</taxon>
        <taxon>Caldovatus</taxon>
    </lineage>
</organism>
<comment type="catalytic activity">
    <reaction evidence="1 8">
        <text>Cleavage of hydrophobic, N-terminal signal or leader sequences from secreted and periplasmic proteins.</text>
        <dbReference type="EC" id="3.4.21.89"/>
    </reaction>
</comment>
<dbReference type="InterPro" id="IPR019533">
    <property type="entry name" value="Peptidase_S26"/>
</dbReference>
<keyword evidence="6 8" id="KW-0378">Hydrolase</keyword>
<dbReference type="Proteomes" id="UP000597507">
    <property type="component" value="Unassembled WGS sequence"/>
</dbReference>
<evidence type="ECO:0000256" key="8">
    <source>
        <dbReference type="RuleBase" id="RU003993"/>
    </source>
</evidence>
<evidence type="ECO:0000256" key="5">
    <source>
        <dbReference type="ARBA" id="ARBA00022670"/>
    </source>
</evidence>
<comment type="subcellular location">
    <subcellularLocation>
        <location evidence="9">Membrane</location>
        <topology evidence="9">Single-pass type II membrane protein</topology>
    </subcellularLocation>
</comment>
<dbReference type="EC" id="3.4.21.89" evidence="3 8"/>
<evidence type="ECO:0000313" key="13">
    <source>
        <dbReference type="Proteomes" id="UP000597507"/>
    </source>
</evidence>
<evidence type="ECO:0000313" key="12">
    <source>
        <dbReference type="EMBL" id="GGG25622.1"/>
    </source>
</evidence>
<name>A0A8J2Z9P5_9PROT</name>
<dbReference type="GO" id="GO:0004252">
    <property type="term" value="F:serine-type endopeptidase activity"/>
    <property type="evidence" value="ECO:0007669"/>
    <property type="project" value="InterPro"/>
</dbReference>
<dbReference type="PANTHER" id="PTHR43390">
    <property type="entry name" value="SIGNAL PEPTIDASE I"/>
    <property type="match status" value="1"/>
</dbReference>
<dbReference type="GO" id="GO:0009003">
    <property type="term" value="F:signal peptidase activity"/>
    <property type="evidence" value="ECO:0007669"/>
    <property type="project" value="UniProtKB-EC"/>
</dbReference>
<comment type="similarity">
    <text evidence="2 9">Belongs to the peptidase S26 family.</text>
</comment>
<proteinExistence type="inferred from homology"/>
<keyword evidence="13" id="KW-1185">Reference proteome</keyword>
<protein>
    <recommendedName>
        <fullName evidence="4 8">Signal peptidase I</fullName>
        <ecNumber evidence="3 8">3.4.21.89</ecNumber>
    </recommendedName>
</protein>
<feature type="active site" evidence="7">
    <location>
        <position position="48"/>
    </location>
</feature>
<dbReference type="InterPro" id="IPR019756">
    <property type="entry name" value="Pept_S26A_signal_pept_1_Ser-AS"/>
</dbReference>
<dbReference type="Pfam" id="PF10502">
    <property type="entry name" value="Peptidase_S26"/>
    <property type="match status" value="1"/>
</dbReference>
<dbReference type="InterPro" id="IPR036286">
    <property type="entry name" value="LexA/Signal_pep-like_sf"/>
</dbReference>
<dbReference type="PROSITE" id="PS00760">
    <property type="entry name" value="SPASE_I_2"/>
    <property type="match status" value="1"/>
</dbReference>
<dbReference type="NCBIfam" id="TIGR02227">
    <property type="entry name" value="sigpep_I_bact"/>
    <property type="match status" value="1"/>
</dbReference>
<evidence type="ECO:0000259" key="11">
    <source>
        <dbReference type="Pfam" id="PF10502"/>
    </source>
</evidence>
<comment type="caution">
    <text evidence="12">The sequence shown here is derived from an EMBL/GenBank/DDBJ whole genome shotgun (WGS) entry which is preliminary data.</text>
</comment>
<evidence type="ECO:0000256" key="7">
    <source>
        <dbReference type="PIRSR" id="PIRSR600223-1"/>
    </source>
</evidence>
<reference evidence="12 13" key="1">
    <citation type="journal article" date="2014" name="Int. J. Syst. Evol. Microbiol.">
        <title>Complete genome sequence of Corynebacterium casei LMG S-19264T (=DSM 44701T), isolated from a smear-ripened cheese.</title>
        <authorList>
            <consortium name="US DOE Joint Genome Institute (JGI-PGF)"/>
            <person name="Walter F."/>
            <person name="Albersmeier A."/>
            <person name="Kalinowski J."/>
            <person name="Ruckert C."/>
        </authorList>
    </citation>
    <scope>NUCLEOTIDE SEQUENCE [LARGE SCALE GENOMIC DNA]</scope>
    <source>
        <strain evidence="12 13">CGMCC 1.16330</strain>
    </source>
</reference>
<feature type="domain" description="Peptidase S26" evidence="11">
    <location>
        <begin position="18"/>
        <end position="232"/>
    </location>
</feature>
<dbReference type="GO" id="GO:0006465">
    <property type="term" value="P:signal peptide processing"/>
    <property type="evidence" value="ECO:0007669"/>
    <property type="project" value="InterPro"/>
</dbReference>
<gene>
    <name evidence="12" type="primary">sipF</name>
    <name evidence="12" type="ORF">GCM10010964_11970</name>
</gene>
<dbReference type="SUPFAM" id="SSF51306">
    <property type="entry name" value="LexA/Signal peptidase"/>
    <property type="match status" value="1"/>
</dbReference>
<dbReference type="InterPro" id="IPR000223">
    <property type="entry name" value="Pept_S26A_signal_pept_1"/>
</dbReference>
<keyword evidence="5 8" id="KW-0645">Protease</keyword>
<evidence type="ECO:0000256" key="6">
    <source>
        <dbReference type="ARBA" id="ARBA00022801"/>
    </source>
</evidence>
<feature type="region of interest" description="Disordered" evidence="10">
    <location>
        <begin position="144"/>
        <end position="170"/>
    </location>
</feature>
<feature type="active site" evidence="7">
    <location>
        <position position="109"/>
    </location>
</feature>
<evidence type="ECO:0000256" key="10">
    <source>
        <dbReference type="SAM" id="MobiDB-lite"/>
    </source>
</evidence>
<dbReference type="EMBL" id="BMKS01000003">
    <property type="protein sequence ID" value="GGG25622.1"/>
    <property type="molecule type" value="Genomic_DNA"/>
</dbReference>
<sequence>MPAKTPAMAKRKSSGGWLESARTILYAALIAVVIRTVAFEPFNIPSGSMMPTLLVGDYLFVSKYSYGYSRHSLPFSPNLFSGRIFASLPERGDVAVFKLPRDNSTDYIKRIIGLPGDRVQVRNGLLYVNGQAVRRDYLGPYLVEGDGPRPSPARRYRETLPAPGGGQAARSHEILETTDDGPFDNTPEFRVPDGHVFAMGDNRDNSLDSRAMNAVGFVPLENLVGRAEFIFFSVDGDTGSWWEVWTWPRAIRWNRLFSAVR</sequence>
<dbReference type="Gene3D" id="2.10.109.10">
    <property type="entry name" value="Umud Fragment, subunit A"/>
    <property type="match status" value="1"/>
</dbReference>
<evidence type="ECO:0000256" key="2">
    <source>
        <dbReference type="ARBA" id="ARBA00009370"/>
    </source>
</evidence>
<dbReference type="PROSITE" id="PS00501">
    <property type="entry name" value="SPASE_I_1"/>
    <property type="match status" value="1"/>
</dbReference>
<evidence type="ECO:0000256" key="3">
    <source>
        <dbReference type="ARBA" id="ARBA00013208"/>
    </source>
</evidence>
<evidence type="ECO:0000256" key="1">
    <source>
        <dbReference type="ARBA" id="ARBA00000677"/>
    </source>
</evidence>
<dbReference type="CDD" id="cd06530">
    <property type="entry name" value="S26_SPase_I"/>
    <property type="match status" value="1"/>
</dbReference>
<dbReference type="PRINTS" id="PR00727">
    <property type="entry name" value="LEADERPTASE"/>
</dbReference>
<evidence type="ECO:0000256" key="9">
    <source>
        <dbReference type="RuleBase" id="RU362042"/>
    </source>
</evidence>
<dbReference type="GO" id="GO:0016020">
    <property type="term" value="C:membrane"/>
    <property type="evidence" value="ECO:0007669"/>
    <property type="project" value="UniProtKB-SubCell"/>
</dbReference>